<sequence length="424" mass="47706">MVLNLTDYQTPHSGYHWDGSDRRFFEGWYYRVTLPQDRQTFAFMYSIEDPIGGKPYSGGGAQILGPNDEYLCRTFPDVNKFWAIRDELALGHWGKTDLSSQPGYLDPEIFDQQVQEGYQATATWHQGYLKDPGTGNFARWQYSIKPIYGWGNSGQIQQSTAGWLSFLQIFEPGWQILMAQGLATGWIEWNGKRYEFTDAPAYGEKNWGGAFPQKWFWVNCNCFESDPPLPPLNKGGVQNPKSDPPLPPLNKGGVWSKPVGDIEKISPGHPSPLSPPQSQPTTFDRTHKGGDIALTAGGGRRGVLWWMEEVAMIGLHYQGKFYEFVPWNSQVSWNIQPWGSWQMQARNAHYEVELTATTNLPGTPLRAPTEKGLAFACRDTMHGNLTIKLRELSGSRSKLILKASSSLCGLEVGGSPWNQTWRSS</sequence>
<dbReference type="Pfam" id="PF14249">
    <property type="entry name" value="Tocopherol_cycl"/>
    <property type="match status" value="2"/>
</dbReference>
<dbReference type="PANTHER" id="PTHR35309">
    <property type="match status" value="1"/>
</dbReference>
<dbReference type="EMBL" id="BLAY01000012">
    <property type="protein sequence ID" value="GET36372.1"/>
    <property type="molecule type" value="Genomic_DNA"/>
</dbReference>
<dbReference type="Proteomes" id="UP001050975">
    <property type="component" value="Unassembled WGS sequence"/>
</dbReference>
<gene>
    <name evidence="2" type="ORF">MiSe_11210</name>
</gene>
<proteinExistence type="predicted"/>
<protein>
    <recommendedName>
        <fullName evidence="4">Tocopherol cyclase</fullName>
    </recommendedName>
</protein>
<dbReference type="InterPro" id="IPR025893">
    <property type="entry name" value="Tocopherol_cyclase"/>
</dbReference>
<reference evidence="2" key="1">
    <citation type="submission" date="2019-10" db="EMBL/GenBank/DDBJ databases">
        <title>Draft genome sequece of Microseira wollei NIES-4236.</title>
        <authorList>
            <person name="Yamaguchi H."/>
            <person name="Suzuki S."/>
            <person name="Kawachi M."/>
        </authorList>
    </citation>
    <scope>NUCLEOTIDE SEQUENCE</scope>
    <source>
        <strain evidence="2">NIES-4236</strain>
    </source>
</reference>
<dbReference type="RefSeq" id="WP_226575838.1">
    <property type="nucleotide sequence ID" value="NZ_BLAY01000012.1"/>
</dbReference>
<keyword evidence="3" id="KW-1185">Reference proteome</keyword>
<evidence type="ECO:0000313" key="3">
    <source>
        <dbReference type="Proteomes" id="UP001050975"/>
    </source>
</evidence>
<evidence type="ECO:0008006" key="4">
    <source>
        <dbReference type="Google" id="ProtNLM"/>
    </source>
</evidence>
<evidence type="ECO:0000256" key="1">
    <source>
        <dbReference type="SAM" id="MobiDB-lite"/>
    </source>
</evidence>
<accession>A0AAV3XAJ9</accession>
<organism evidence="2 3">
    <name type="scientific">Microseira wollei NIES-4236</name>
    <dbReference type="NCBI Taxonomy" id="2530354"/>
    <lineage>
        <taxon>Bacteria</taxon>
        <taxon>Bacillati</taxon>
        <taxon>Cyanobacteriota</taxon>
        <taxon>Cyanophyceae</taxon>
        <taxon>Oscillatoriophycideae</taxon>
        <taxon>Aerosakkonematales</taxon>
        <taxon>Aerosakkonemataceae</taxon>
        <taxon>Microseira</taxon>
    </lineage>
</organism>
<feature type="region of interest" description="Disordered" evidence="1">
    <location>
        <begin position="231"/>
        <end position="253"/>
    </location>
</feature>
<dbReference type="GO" id="GO:0009976">
    <property type="term" value="F:tocopherol cyclase activity"/>
    <property type="evidence" value="ECO:0007669"/>
    <property type="project" value="InterPro"/>
</dbReference>
<dbReference type="AlphaFoldDB" id="A0AAV3XAJ9"/>
<comment type="caution">
    <text evidence="2">The sequence shown here is derived from an EMBL/GenBank/DDBJ whole genome shotgun (WGS) entry which is preliminary data.</text>
</comment>
<dbReference type="PANTHER" id="PTHR35309:SF4">
    <property type="entry name" value="TOCOPHEROL CYCLASE"/>
    <property type="match status" value="1"/>
</dbReference>
<name>A0AAV3XAJ9_9CYAN</name>
<evidence type="ECO:0000313" key="2">
    <source>
        <dbReference type="EMBL" id="GET36372.1"/>
    </source>
</evidence>